<accession>A0AAW8AQJ6</accession>
<gene>
    <name evidence="1" type="primary">traN</name>
    <name evidence="1" type="ORF">Q6294_28970</name>
</gene>
<organism evidence="1 2">
    <name type="scientific">Klebsiella pneumoniae</name>
    <dbReference type="NCBI Taxonomy" id="573"/>
    <lineage>
        <taxon>Bacteria</taxon>
        <taxon>Pseudomonadati</taxon>
        <taxon>Pseudomonadota</taxon>
        <taxon>Gammaproteobacteria</taxon>
        <taxon>Enterobacterales</taxon>
        <taxon>Enterobacteriaceae</taxon>
        <taxon>Klebsiella/Raoultella group</taxon>
        <taxon>Klebsiella</taxon>
        <taxon>Klebsiella pneumoniae complex</taxon>
    </lineage>
</organism>
<feature type="non-terminal residue" evidence="1">
    <location>
        <position position="114"/>
    </location>
</feature>
<proteinExistence type="predicted"/>
<dbReference type="AlphaFoldDB" id="A0AAW8AQJ6"/>
<evidence type="ECO:0000313" key="2">
    <source>
        <dbReference type="Proteomes" id="UP001244490"/>
    </source>
</evidence>
<evidence type="ECO:0000313" key="1">
    <source>
        <dbReference type="EMBL" id="MDP0970985.1"/>
    </source>
</evidence>
<protein>
    <submittedName>
        <fullName evidence="1">Conjugal transfer protein TraN</fullName>
    </submittedName>
</protein>
<sequence>RCMGDDCLDLTKTQSTDFARATALLNAAQFMTQDMSCTGQDGDDNPTGVVNVICSAFAGEAGECKIAVGGVSDCCEKPTNISLADYLNLIMAVPKLDGAVMGLTDGNALKCAYQ</sequence>
<name>A0AAW8AQJ6_KLEPN</name>
<dbReference type="InterPro" id="IPR014121">
    <property type="entry name" value="TraN_Ftype"/>
</dbReference>
<comment type="caution">
    <text evidence="1">The sequence shown here is derived from an EMBL/GenBank/DDBJ whole genome shotgun (WGS) entry which is preliminary data.</text>
</comment>
<reference evidence="1" key="1">
    <citation type="submission" date="2023-07" db="EMBL/GenBank/DDBJ databases">
        <authorList>
            <person name="Peng Z."/>
        </authorList>
    </citation>
    <scope>NUCLEOTIDE SEQUENCE</scope>
    <source>
        <strain evidence="1">KP219</strain>
    </source>
</reference>
<dbReference type="Proteomes" id="UP001244490">
    <property type="component" value="Unassembled WGS sequence"/>
</dbReference>
<dbReference type="Pfam" id="PF06986">
    <property type="entry name" value="F_T4SS_TraN"/>
    <property type="match status" value="1"/>
</dbReference>
<feature type="non-terminal residue" evidence="1">
    <location>
        <position position="1"/>
    </location>
</feature>
<dbReference type="EMBL" id="JAUUIA010000157">
    <property type="protein sequence ID" value="MDP0970985.1"/>
    <property type="molecule type" value="Genomic_DNA"/>
</dbReference>